<dbReference type="Proteomes" id="UP001164459">
    <property type="component" value="Chromosome"/>
</dbReference>
<evidence type="ECO:0000313" key="2">
    <source>
        <dbReference type="Proteomes" id="UP001164459"/>
    </source>
</evidence>
<reference evidence="1" key="1">
    <citation type="submission" date="2022-11" db="EMBL/GenBank/DDBJ databases">
        <title>Minimal conservation of predation-associated metabolite biosynthetic gene clusters underscores biosynthetic potential of Myxococcota including descriptions for ten novel species: Archangium lansinium sp. nov., Myxococcus landrumus sp. nov., Nannocystis bai.</title>
        <authorList>
            <person name="Ahearne A."/>
            <person name="Stevens C."/>
            <person name="Dowd S."/>
        </authorList>
    </citation>
    <scope>NUCLEOTIDE SEQUENCE</scope>
    <source>
        <strain evidence="1">Fl3</strain>
    </source>
</reference>
<keyword evidence="2" id="KW-1185">Reference proteome</keyword>
<evidence type="ECO:0000313" key="1">
    <source>
        <dbReference type="EMBL" id="WAS92803.1"/>
    </source>
</evidence>
<dbReference type="InterPro" id="IPR011989">
    <property type="entry name" value="ARM-like"/>
</dbReference>
<dbReference type="RefSeq" id="WP_269035159.1">
    <property type="nucleotide sequence ID" value="NZ_CP114040.1"/>
</dbReference>
<dbReference type="EMBL" id="CP114040">
    <property type="protein sequence ID" value="WAS92803.1"/>
    <property type="molecule type" value="Genomic_DNA"/>
</dbReference>
<dbReference type="Gene3D" id="1.25.10.10">
    <property type="entry name" value="Leucine-rich Repeat Variant"/>
    <property type="match status" value="1"/>
</dbReference>
<sequence>MSPVKTGAQQLEELARASSKWTTIEAIRERPAADLLAEARARFAARPDRRAELIELLQKLPGDAAEALLVEWLDDAFSAHHATVLRALAERGSKVSDAILERLLASATATLTTPRKRKLSKRAAEQASRDFEVVLEAVGCLGDPRLAPVVARHLDAHPYTAALALGRLGARDHVTTLLARLPDVPAKAQCAIVAALELLGDPAAAPGLLEQLRTAPDEVVYELHHTLGQLVGWEPLLPLYPENLAQARAHIRAGWAGFDVTRSRPAPQLEQVALTSPHELRFCVVNGLGIAREQLDPPPRFSSWLRWGSSLSIAGRPLYRLGSHCETCEAHMRLGGWPPERAAEVAGAVRDALADTSELSLDWLAAMTPLLTTLRTGHWIAARAEFDLERVTAPEQSWWSRRGPYRKAEDADIVEVWSPWPGTEHFQVREPLSTEPPTFGVLMPTQPLAALDEATVSRYEQAIRAGARPACLVLAWIDQRTLRGECEERLLLAVVLDGHHKLAAYARCGVPAPAVLLCRLEDTWGPPGERERWFLQAALPVAE</sequence>
<organism evidence="1 2">
    <name type="scientific">Nannocystis punicea</name>
    <dbReference type="NCBI Taxonomy" id="2995304"/>
    <lineage>
        <taxon>Bacteria</taxon>
        <taxon>Pseudomonadati</taxon>
        <taxon>Myxococcota</taxon>
        <taxon>Polyangia</taxon>
        <taxon>Nannocystales</taxon>
        <taxon>Nannocystaceae</taxon>
        <taxon>Nannocystis</taxon>
    </lineage>
</organism>
<dbReference type="SUPFAM" id="SSF48371">
    <property type="entry name" value="ARM repeat"/>
    <property type="match status" value="1"/>
</dbReference>
<name>A0ABY7H0M7_9BACT</name>
<dbReference type="InterPro" id="IPR016024">
    <property type="entry name" value="ARM-type_fold"/>
</dbReference>
<proteinExistence type="predicted"/>
<protein>
    <submittedName>
        <fullName evidence="1">HEAT repeat domain-containing protein</fullName>
    </submittedName>
</protein>
<accession>A0ABY7H0M7</accession>
<gene>
    <name evidence="1" type="ORF">O0S08_42050</name>
</gene>